<feature type="compositionally biased region" description="Low complexity" evidence="1">
    <location>
        <begin position="73"/>
        <end position="92"/>
    </location>
</feature>
<feature type="compositionally biased region" description="Low complexity" evidence="1">
    <location>
        <begin position="1114"/>
        <end position="1123"/>
    </location>
</feature>
<feature type="region of interest" description="Disordered" evidence="1">
    <location>
        <begin position="473"/>
        <end position="562"/>
    </location>
</feature>
<reference evidence="2" key="1">
    <citation type="journal article" date="2020" name="bioRxiv">
        <title>Comparative genomics of Chlamydomonas.</title>
        <authorList>
            <person name="Craig R.J."/>
            <person name="Hasan A.R."/>
            <person name="Ness R.W."/>
            <person name="Keightley P.D."/>
        </authorList>
    </citation>
    <scope>NUCLEOTIDE SEQUENCE</scope>
    <source>
        <strain evidence="2">CCAP 11/70</strain>
    </source>
</reference>
<sequence>MFAPSPWPFESESGILEDVWREAWQKPQLQPQRPHPQAQPSVQTASSTSQAAWTAQHSPQQAPPQQQPPPNPAWQQHAGGQQQPSGGQQQQQPTDWHQHPSGQQQQQHPSGQPHQHPAAHPHAPHPQHQQEPQRSQAHERCEEEALCGHEPESHQAQRPAVRPRRSMELGPSAQPSQRQQHPGSGPNGLVSRQSMPESVCSRAGTPAAPAFSPPGSEGWDAPGPGTRASCPGSALGPLAGFGSDLPVTYGHTERDTHSFTDLGPGPGRRALQPPPRPMSQPRLYLEGQEQEPAVAPPSHRPQWHRSVSGNAQAFSQLPSSALSYNGSRSHSGARAASPSPPPDERALCTQPPLLRTLGGMPNGVGLVAPPTAGFLNMGGRPSRKRFHSERAIAPGRLGLNTRLQLGEPAPGEVRSAHNSSSHSWIAGRVGALSEGHSAPQELQVDTEEDDDLPELRAGVSRADARRSALMALASPLDGPGPGPSRFAPGAGGPGPGSQPGTWTPPGMRRRAAQSYDGLARRGTSVSGQGPVGPQPVAVGSMLAGSRFGGPGGGPAGAMSDGDRPRLVSLVRWMDGADAGGGTSTNGSQPTSGALTPGCLSAEVDVPSEAWPSGPPRPALADERAARRTWSHSGLSSAPNYTAPASLQPPSPPQPQQKWYPSSGPLDDQPPSPEGVHRTYSLPASDPYGSGPQATLNIASGPIPVLAPPDGTGLGRAVAVSGSGAWPQRMAGPNGGPQRAAQPSAAPADAGRGAPTELPGQQLFQARAMAAGQSTDPQSLAAHQGPQRGLPRGDWAPPDSPQWEPAQHLQSHQHPHPHPLGDAHPDHGHGPDVHDQHSNHFNNPNHHTHQHHTHHHDHAASWDMTYSDHVSPMALDDGDDGPGPASFGHWGGPGTGTASGAFGPGSGGFGPGSGGFGPGPASFEQWGRQGLSGAADRLHPGQSHAHGQGYGQGHGQNQGQGQGQVNGRTSGTGQGGPAAPTHMDGVEARAPSPPQGPGSAPQGGPGQAQGSGGRSGSAHSGDMSTRSEQQPWPQRGRNDDGAVGAGAQGEAWGAGVRVPGRGRFETSMNCGPAPAPASGPAPGPAGAAPVHVGGSMGPMQGLRRGSEQSVQGPYAQGAGASGSWSGFGGPQGHSQQQPPQQHQHQQPPQQHQQPPQQHQQPLQQHQQRQVMSLQRGPGRPVVINVDMLRAMRAMQADED</sequence>
<feature type="compositionally biased region" description="Low complexity" evidence="1">
    <location>
        <begin position="99"/>
        <end position="116"/>
    </location>
</feature>
<proteinExistence type="predicted"/>
<name>A0A836C3G1_9CHLO</name>
<feature type="compositionally biased region" description="Low complexity" evidence="1">
    <location>
        <begin position="38"/>
        <end position="60"/>
    </location>
</feature>
<gene>
    <name evidence="2" type="ORF">HYH03_004044</name>
</gene>
<feature type="compositionally biased region" description="Gly residues" evidence="1">
    <location>
        <begin position="1000"/>
        <end position="1014"/>
    </location>
</feature>
<feature type="compositionally biased region" description="Polar residues" evidence="1">
    <location>
        <begin position="305"/>
        <end position="325"/>
    </location>
</feature>
<feature type="region of interest" description="Disordered" evidence="1">
    <location>
        <begin position="575"/>
        <end position="859"/>
    </location>
</feature>
<feature type="compositionally biased region" description="Gly residues" evidence="1">
    <location>
        <begin position="947"/>
        <end position="975"/>
    </location>
</feature>
<dbReference type="AlphaFoldDB" id="A0A836C3G1"/>
<feature type="compositionally biased region" description="Low complexity" evidence="1">
    <location>
        <begin position="1131"/>
        <end position="1168"/>
    </location>
</feature>
<feature type="region of interest" description="Disordered" evidence="1">
    <location>
        <begin position="872"/>
        <end position="1179"/>
    </location>
</feature>
<feature type="compositionally biased region" description="Basic and acidic residues" evidence="1">
    <location>
        <begin position="136"/>
        <end position="155"/>
    </location>
</feature>
<feature type="compositionally biased region" description="Low complexity" evidence="1">
    <location>
        <begin position="126"/>
        <end position="135"/>
    </location>
</feature>
<dbReference type="EMBL" id="JAEHOE010000012">
    <property type="protein sequence ID" value="KAG2497772.1"/>
    <property type="molecule type" value="Genomic_DNA"/>
</dbReference>
<feature type="region of interest" description="Disordered" evidence="1">
    <location>
        <begin position="434"/>
        <end position="453"/>
    </location>
</feature>
<organism evidence="2 3">
    <name type="scientific">Edaphochlamys debaryana</name>
    <dbReference type="NCBI Taxonomy" id="47281"/>
    <lineage>
        <taxon>Eukaryota</taxon>
        <taxon>Viridiplantae</taxon>
        <taxon>Chlorophyta</taxon>
        <taxon>core chlorophytes</taxon>
        <taxon>Chlorophyceae</taxon>
        <taxon>CS clade</taxon>
        <taxon>Chlamydomonadales</taxon>
        <taxon>Chlamydomonadales incertae sedis</taxon>
        <taxon>Edaphochlamys</taxon>
    </lineage>
</organism>
<feature type="compositionally biased region" description="Low complexity" evidence="1">
    <location>
        <begin position="326"/>
        <end position="337"/>
    </location>
</feature>
<feature type="compositionally biased region" description="Polar residues" evidence="1">
    <location>
        <begin position="173"/>
        <end position="182"/>
    </location>
</feature>
<feature type="compositionally biased region" description="Pro residues" evidence="1">
    <location>
        <begin position="61"/>
        <end position="72"/>
    </location>
</feature>
<feature type="region of interest" description="Disordered" evidence="1">
    <location>
        <begin position="1"/>
        <end position="356"/>
    </location>
</feature>
<feature type="compositionally biased region" description="Pro residues" evidence="1">
    <location>
        <begin position="1072"/>
        <end position="1082"/>
    </location>
</feature>
<feature type="compositionally biased region" description="Polar residues" evidence="1">
    <location>
        <begin position="1021"/>
        <end position="1031"/>
    </location>
</feature>
<feature type="compositionally biased region" description="Basic residues" evidence="1">
    <location>
        <begin position="845"/>
        <end position="856"/>
    </location>
</feature>
<evidence type="ECO:0000313" key="2">
    <source>
        <dbReference type="EMBL" id="KAG2497772.1"/>
    </source>
</evidence>
<evidence type="ECO:0000313" key="3">
    <source>
        <dbReference type="Proteomes" id="UP000612055"/>
    </source>
</evidence>
<feature type="compositionally biased region" description="Low complexity" evidence="1">
    <location>
        <begin position="735"/>
        <end position="751"/>
    </location>
</feature>
<feature type="compositionally biased region" description="Basic and acidic residues" evidence="1">
    <location>
        <begin position="818"/>
        <end position="837"/>
    </location>
</feature>
<dbReference type="Proteomes" id="UP000612055">
    <property type="component" value="Unassembled WGS sequence"/>
</dbReference>
<feature type="compositionally biased region" description="Polar residues" evidence="1">
    <location>
        <begin position="630"/>
        <end position="639"/>
    </location>
</feature>
<keyword evidence="3" id="KW-1185">Reference proteome</keyword>
<protein>
    <submittedName>
        <fullName evidence="2">Uncharacterized protein</fullName>
    </submittedName>
</protein>
<comment type="caution">
    <text evidence="2">The sequence shown here is derived from an EMBL/GenBank/DDBJ whole genome shotgun (WGS) entry which is preliminary data.</text>
</comment>
<accession>A0A836C3G1</accession>
<evidence type="ECO:0000256" key="1">
    <source>
        <dbReference type="SAM" id="MobiDB-lite"/>
    </source>
</evidence>
<feature type="compositionally biased region" description="Gly residues" evidence="1">
    <location>
        <begin position="888"/>
        <end position="917"/>
    </location>
</feature>
<feature type="compositionally biased region" description="Polar residues" evidence="1">
    <location>
        <begin position="584"/>
        <end position="593"/>
    </location>
</feature>
<feature type="compositionally biased region" description="Gly residues" evidence="1">
    <location>
        <begin position="546"/>
        <end position="555"/>
    </location>
</feature>